<dbReference type="Pfam" id="PF01281">
    <property type="entry name" value="Ribosomal_L9_N"/>
    <property type="match status" value="1"/>
</dbReference>
<evidence type="ECO:0000256" key="4">
    <source>
        <dbReference type="ARBA" id="ARBA00022980"/>
    </source>
</evidence>
<accession>A0ABZ2YD56</accession>
<dbReference type="Proteomes" id="UP001461341">
    <property type="component" value="Chromosome"/>
</dbReference>
<dbReference type="InterPro" id="IPR020594">
    <property type="entry name" value="Ribosomal_bL9_bac/chp"/>
</dbReference>
<sequence length="154" mass="17279">MRVILLQRVENLGREGDVVEVKPGYARNFLLPRKLAIEATPANMAQVEHLKKKRALREAKEMEEIQALQSRIDGLVLEFVRKAGEKGKLYGSVTSSEIAKKISEILGVDFDRKFIALEEPIKEVGEQEVKIHLGKGNYAQVKVKVIPEEGEAES</sequence>
<dbReference type="InterPro" id="IPR020069">
    <property type="entry name" value="Ribosomal_bL9_C"/>
</dbReference>
<keyword evidence="10" id="KW-1185">Reference proteome</keyword>
<evidence type="ECO:0000256" key="2">
    <source>
        <dbReference type="ARBA" id="ARBA00022730"/>
    </source>
</evidence>
<dbReference type="InterPro" id="IPR020070">
    <property type="entry name" value="Ribosomal_bL9_N"/>
</dbReference>
<name>A0ABZ2YD56_9BACT</name>
<evidence type="ECO:0000256" key="6">
    <source>
        <dbReference type="ARBA" id="ARBA00035292"/>
    </source>
</evidence>
<dbReference type="NCBIfam" id="TIGR00158">
    <property type="entry name" value="L9"/>
    <property type="match status" value="1"/>
</dbReference>
<keyword evidence="3 7" id="KW-0694">RNA-binding</keyword>
<dbReference type="PANTHER" id="PTHR21368">
    <property type="entry name" value="50S RIBOSOMAL PROTEIN L9"/>
    <property type="match status" value="1"/>
</dbReference>
<organism evidence="9 10">
    <name type="scientific">Thermatribacter velox</name>
    <dbReference type="NCBI Taxonomy" id="3039681"/>
    <lineage>
        <taxon>Bacteria</taxon>
        <taxon>Pseudomonadati</taxon>
        <taxon>Atribacterota</taxon>
        <taxon>Atribacteria</taxon>
        <taxon>Atribacterales</taxon>
        <taxon>Thermatribacteraceae</taxon>
        <taxon>Thermatribacter</taxon>
    </lineage>
</organism>
<gene>
    <name evidence="7 9" type="primary">rplI</name>
    <name evidence="9" type="ORF">QBE54_04180</name>
</gene>
<dbReference type="GO" id="GO:0005840">
    <property type="term" value="C:ribosome"/>
    <property type="evidence" value="ECO:0007669"/>
    <property type="project" value="UniProtKB-KW"/>
</dbReference>
<dbReference type="InterPro" id="IPR036935">
    <property type="entry name" value="Ribosomal_bL9_N_sf"/>
</dbReference>
<evidence type="ECO:0000256" key="1">
    <source>
        <dbReference type="ARBA" id="ARBA00010605"/>
    </source>
</evidence>
<evidence type="ECO:0000256" key="7">
    <source>
        <dbReference type="HAMAP-Rule" id="MF_00503"/>
    </source>
</evidence>
<feature type="domain" description="Ribosomal protein L9" evidence="8">
    <location>
        <begin position="13"/>
        <end position="40"/>
    </location>
</feature>
<dbReference type="InterPro" id="IPR009027">
    <property type="entry name" value="Ribosomal_bL9/RNase_H1_N"/>
</dbReference>
<evidence type="ECO:0000313" key="9">
    <source>
        <dbReference type="EMBL" id="WZL76934.1"/>
    </source>
</evidence>
<comment type="similarity">
    <text evidence="1 7">Belongs to the bacterial ribosomal protein bL9 family.</text>
</comment>
<dbReference type="Pfam" id="PF03948">
    <property type="entry name" value="Ribosomal_L9_C"/>
    <property type="match status" value="1"/>
</dbReference>
<dbReference type="HAMAP" id="MF_00503">
    <property type="entry name" value="Ribosomal_bL9"/>
    <property type="match status" value="1"/>
</dbReference>
<dbReference type="InterPro" id="IPR036791">
    <property type="entry name" value="Ribosomal_bL9_C_sf"/>
</dbReference>
<dbReference type="SUPFAM" id="SSF55658">
    <property type="entry name" value="L9 N-domain-like"/>
    <property type="match status" value="1"/>
</dbReference>
<evidence type="ECO:0000313" key="10">
    <source>
        <dbReference type="Proteomes" id="UP001461341"/>
    </source>
</evidence>
<evidence type="ECO:0000256" key="5">
    <source>
        <dbReference type="ARBA" id="ARBA00023274"/>
    </source>
</evidence>
<dbReference type="SUPFAM" id="SSF55653">
    <property type="entry name" value="Ribosomal protein L9 C-domain"/>
    <property type="match status" value="1"/>
</dbReference>
<protein>
    <recommendedName>
        <fullName evidence="6 7">Large ribosomal subunit protein bL9</fullName>
    </recommendedName>
</protein>
<dbReference type="EMBL" id="CP121689">
    <property type="protein sequence ID" value="WZL76934.1"/>
    <property type="molecule type" value="Genomic_DNA"/>
</dbReference>
<reference evidence="9 10" key="1">
    <citation type="submission" date="2023-03" db="EMBL/GenBank/DDBJ databases">
        <title>Novel Species.</title>
        <authorList>
            <person name="Ma S."/>
        </authorList>
    </citation>
    <scope>NUCLEOTIDE SEQUENCE [LARGE SCALE GENOMIC DNA]</scope>
    <source>
        <strain evidence="9 10">B11</strain>
    </source>
</reference>
<dbReference type="RefSeq" id="WP_369019099.1">
    <property type="nucleotide sequence ID" value="NZ_CP121689.1"/>
</dbReference>
<proteinExistence type="inferred from homology"/>
<evidence type="ECO:0000259" key="8">
    <source>
        <dbReference type="PROSITE" id="PS00651"/>
    </source>
</evidence>
<dbReference type="Gene3D" id="3.40.5.10">
    <property type="entry name" value="Ribosomal protein L9, N-terminal domain"/>
    <property type="match status" value="1"/>
</dbReference>
<keyword evidence="5 7" id="KW-0687">Ribonucleoprotein</keyword>
<dbReference type="Gene3D" id="3.10.430.100">
    <property type="entry name" value="Ribosomal protein L9, C-terminal domain"/>
    <property type="match status" value="1"/>
</dbReference>
<keyword evidence="2 7" id="KW-0699">rRNA-binding</keyword>
<dbReference type="InterPro" id="IPR000244">
    <property type="entry name" value="Ribosomal_bL9"/>
</dbReference>
<evidence type="ECO:0000256" key="3">
    <source>
        <dbReference type="ARBA" id="ARBA00022884"/>
    </source>
</evidence>
<dbReference type="PROSITE" id="PS00651">
    <property type="entry name" value="RIBOSOMAL_L9"/>
    <property type="match status" value="1"/>
</dbReference>
<comment type="function">
    <text evidence="7">Binds to the 23S rRNA.</text>
</comment>
<keyword evidence="4 7" id="KW-0689">Ribosomal protein</keyword>